<feature type="non-terminal residue" evidence="1">
    <location>
        <position position="74"/>
    </location>
</feature>
<evidence type="ECO:0000313" key="1">
    <source>
        <dbReference type="EMBL" id="MED6189508.1"/>
    </source>
</evidence>
<dbReference type="Proteomes" id="UP001341840">
    <property type="component" value="Unassembled WGS sequence"/>
</dbReference>
<dbReference type="EMBL" id="JASCZI010183547">
    <property type="protein sequence ID" value="MED6189508.1"/>
    <property type="molecule type" value="Genomic_DNA"/>
</dbReference>
<comment type="caution">
    <text evidence="1">The sequence shown here is derived from an EMBL/GenBank/DDBJ whole genome shotgun (WGS) entry which is preliminary data.</text>
</comment>
<evidence type="ECO:0000313" key="2">
    <source>
        <dbReference type="Proteomes" id="UP001341840"/>
    </source>
</evidence>
<sequence length="74" mass="7413">MGMGQGLEQGLEAGVGSFRRGARAGKCKTGIRVGFGSVNTPKCGLGVGIPCADRVSTPRRGVPRLSVAVCGPGI</sequence>
<protein>
    <submittedName>
        <fullName evidence="1">Uncharacterized protein</fullName>
    </submittedName>
</protein>
<keyword evidence="2" id="KW-1185">Reference proteome</keyword>
<reference evidence="1 2" key="1">
    <citation type="journal article" date="2023" name="Plants (Basel)">
        <title>Bridging the Gap: Combining Genomics and Transcriptomics Approaches to Understand Stylosanthes scabra, an Orphan Legume from the Brazilian Caatinga.</title>
        <authorList>
            <person name="Ferreira-Neto J.R.C."/>
            <person name="da Silva M.D."/>
            <person name="Binneck E."/>
            <person name="de Melo N.F."/>
            <person name="da Silva R.H."/>
            <person name="de Melo A.L.T.M."/>
            <person name="Pandolfi V."/>
            <person name="Bustamante F.O."/>
            <person name="Brasileiro-Vidal A.C."/>
            <person name="Benko-Iseppon A.M."/>
        </authorList>
    </citation>
    <scope>NUCLEOTIDE SEQUENCE [LARGE SCALE GENOMIC DNA]</scope>
    <source>
        <tissue evidence="1">Leaves</tissue>
    </source>
</reference>
<name>A0ABU6WXT8_9FABA</name>
<proteinExistence type="predicted"/>
<accession>A0ABU6WXT8</accession>
<organism evidence="1 2">
    <name type="scientific">Stylosanthes scabra</name>
    <dbReference type="NCBI Taxonomy" id="79078"/>
    <lineage>
        <taxon>Eukaryota</taxon>
        <taxon>Viridiplantae</taxon>
        <taxon>Streptophyta</taxon>
        <taxon>Embryophyta</taxon>
        <taxon>Tracheophyta</taxon>
        <taxon>Spermatophyta</taxon>
        <taxon>Magnoliopsida</taxon>
        <taxon>eudicotyledons</taxon>
        <taxon>Gunneridae</taxon>
        <taxon>Pentapetalae</taxon>
        <taxon>rosids</taxon>
        <taxon>fabids</taxon>
        <taxon>Fabales</taxon>
        <taxon>Fabaceae</taxon>
        <taxon>Papilionoideae</taxon>
        <taxon>50 kb inversion clade</taxon>
        <taxon>dalbergioids sensu lato</taxon>
        <taxon>Dalbergieae</taxon>
        <taxon>Pterocarpus clade</taxon>
        <taxon>Stylosanthes</taxon>
    </lineage>
</organism>
<gene>
    <name evidence="1" type="ORF">PIB30_096600</name>
</gene>